<reference evidence="1 2" key="1">
    <citation type="submission" date="2016-10" db="EMBL/GenBank/DDBJ databases">
        <authorList>
            <person name="de Groot N.N."/>
        </authorList>
    </citation>
    <scope>NUCLEOTIDE SEQUENCE [LARGE SCALE GENOMIC DNA]</scope>
    <source>
        <strain evidence="1 2">DSM 16213</strain>
    </source>
</reference>
<name>A0A1H8IY90_9RHOB</name>
<sequence>MSGAWVREGGRSEPFGLCPGDRCEGDIFHRRDIRDRVSAVSAGRLSRQYKELCCDADGSWFAISRLTSDTVVEASAGEEALK</sequence>
<gene>
    <name evidence="1" type="ORF">SAMN04488003_12924</name>
</gene>
<dbReference type="EMBL" id="FOCI01000029">
    <property type="protein sequence ID" value="SEN72648.1"/>
    <property type="molecule type" value="Genomic_DNA"/>
</dbReference>
<dbReference type="Proteomes" id="UP000199585">
    <property type="component" value="Unassembled WGS sequence"/>
</dbReference>
<organism evidence="1 2">
    <name type="scientific">Loktanella fryxellensis</name>
    <dbReference type="NCBI Taxonomy" id="245187"/>
    <lineage>
        <taxon>Bacteria</taxon>
        <taxon>Pseudomonadati</taxon>
        <taxon>Pseudomonadota</taxon>
        <taxon>Alphaproteobacteria</taxon>
        <taxon>Rhodobacterales</taxon>
        <taxon>Roseobacteraceae</taxon>
        <taxon>Loktanella</taxon>
    </lineage>
</organism>
<protein>
    <submittedName>
        <fullName evidence="1">Uncharacterized protein</fullName>
    </submittedName>
</protein>
<dbReference type="STRING" id="245187.SAMN04488003_12924"/>
<evidence type="ECO:0000313" key="2">
    <source>
        <dbReference type="Proteomes" id="UP000199585"/>
    </source>
</evidence>
<evidence type="ECO:0000313" key="1">
    <source>
        <dbReference type="EMBL" id="SEN72648.1"/>
    </source>
</evidence>
<proteinExistence type="predicted"/>
<keyword evidence="2" id="KW-1185">Reference proteome</keyword>
<accession>A0A1H8IY90</accession>
<dbReference type="AlphaFoldDB" id="A0A1H8IY90"/>